<evidence type="ECO:0000313" key="2">
    <source>
        <dbReference type="Proteomes" id="UP000019243"/>
    </source>
</evidence>
<comment type="caution">
    <text evidence="1">The sequence shown here is derived from an EMBL/GenBank/DDBJ whole genome shotgun (WGS) entry which is preliminary data.</text>
</comment>
<sequence length="85" mass="10174">MKFEIIDVIQQADIIILFNGKSYQNTRDGFMKCVDAPQRLMSVKRLYTNIRHVQNDKRCLIAKRCKLGQPLEDVKHYYYKHRKSL</sequence>
<name>W7CML2_9LIST</name>
<proteinExistence type="predicted"/>
<feature type="non-terminal residue" evidence="1">
    <location>
        <position position="85"/>
    </location>
</feature>
<gene>
    <name evidence="1" type="ORF">BCAMP_12291</name>
</gene>
<dbReference type="RefSeq" id="WP_035315707.1">
    <property type="nucleotide sequence ID" value="NZ_AODH01000073.1"/>
</dbReference>
<protein>
    <submittedName>
        <fullName evidence="1">Uncharacterized protein</fullName>
    </submittedName>
</protein>
<accession>W7CML2</accession>
<keyword evidence="2" id="KW-1185">Reference proteome</keyword>
<dbReference type="AlphaFoldDB" id="W7CML2"/>
<dbReference type="EMBL" id="AODH01000073">
    <property type="protein sequence ID" value="EUJ34368.1"/>
    <property type="molecule type" value="Genomic_DNA"/>
</dbReference>
<reference evidence="1 2" key="1">
    <citation type="submission" date="2012-12" db="EMBL/GenBank/DDBJ databases">
        <title>Novel taxa of Listeriaceae from agricultural environments in the United States.</title>
        <authorList>
            <person name="den Bakker H.C."/>
            <person name="Allred A."/>
            <person name="Warchocki S."/>
            <person name="Wright E.M."/>
            <person name="Burrell A."/>
            <person name="Nightingale K.K."/>
            <person name="Kephart D."/>
            <person name="Wiedmann M."/>
        </authorList>
    </citation>
    <scope>NUCLEOTIDE SEQUENCE [LARGE SCALE GENOMIC DNA]</scope>
    <source>
        <strain evidence="1 2">FSL F6-1037</strain>
    </source>
</reference>
<evidence type="ECO:0000313" key="1">
    <source>
        <dbReference type="EMBL" id="EUJ34368.1"/>
    </source>
</evidence>
<dbReference type="Proteomes" id="UP000019243">
    <property type="component" value="Unassembled WGS sequence"/>
</dbReference>
<organism evidence="1 2">
    <name type="scientific">Brochothrix campestris FSL F6-1037</name>
    <dbReference type="NCBI Taxonomy" id="1265861"/>
    <lineage>
        <taxon>Bacteria</taxon>
        <taxon>Bacillati</taxon>
        <taxon>Bacillota</taxon>
        <taxon>Bacilli</taxon>
        <taxon>Bacillales</taxon>
        <taxon>Listeriaceae</taxon>
        <taxon>Brochothrix</taxon>
    </lineage>
</organism>